<organism evidence="2 3">
    <name type="scientific">Victivallis vadensis</name>
    <dbReference type="NCBI Taxonomy" id="172901"/>
    <lineage>
        <taxon>Bacteria</taxon>
        <taxon>Pseudomonadati</taxon>
        <taxon>Lentisphaerota</taxon>
        <taxon>Lentisphaeria</taxon>
        <taxon>Victivallales</taxon>
        <taxon>Victivallaceae</taxon>
        <taxon>Victivallis</taxon>
    </lineage>
</organism>
<evidence type="ECO:0000313" key="4">
    <source>
        <dbReference type="Proteomes" id="UP000576225"/>
    </source>
</evidence>
<dbReference type="AlphaFoldDB" id="A0A2U1AAJ6"/>
<evidence type="ECO:0000313" key="1">
    <source>
        <dbReference type="EMBL" id="NMD87361.1"/>
    </source>
</evidence>
<protein>
    <submittedName>
        <fullName evidence="2">Uncharacterized protein</fullName>
    </submittedName>
</protein>
<dbReference type="EMBL" id="JABAEW010000023">
    <property type="protein sequence ID" value="NMD87361.1"/>
    <property type="molecule type" value="Genomic_DNA"/>
</dbReference>
<dbReference type="Proteomes" id="UP000245959">
    <property type="component" value="Unassembled WGS sequence"/>
</dbReference>
<sequence>MSCSCKKNTIADKRPDEPCIYCAHKHISTARALYDLEIGYRSLNKSDAIGQLILAAWHYDKEHHDLALKCRDCWLKIERLQDCRDQLAALQETAWKLVTEDRGRLAADGKNN</sequence>
<dbReference type="Proteomes" id="UP000576225">
    <property type="component" value="Unassembled WGS sequence"/>
</dbReference>
<keyword evidence="3" id="KW-1185">Reference proteome</keyword>
<dbReference type="RefSeq" id="WP_116886056.1">
    <property type="nucleotide sequence ID" value="NZ_CABMMC010000046.1"/>
</dbReference>
<comment type="caution">
    <text evidence="2">The sequence shown here is derived from an EMBL/GenBank/DDBJ whole genome shotgun (WGS) entry which is preliminary data.</text>
</comment>
<dbReference type="EMBL" id="QEKH01000060">
    <property type="protein sequence ID" value="PVY31179.1"/>
    <property type="molecule type" value="Genomic_DNA"/>
</dbReference>
<evidence type="ECO:0000313" key="2">
    <source>
        <dbReference type="EMBL" id="PVY31179.1"/>
    </source>
</evidence>
<name>A0A2U1AAJ6_9BACT</name>
<reference evidence="1 4" key="2">
    <citation type="submission" date="2020-04" db="EMBL/GenBank/DDBJ databases">
        <authorList>
            <person name="Hitch T.C.A."/>
            <person name="Wylensek D."/>
            <person name="Clavel T."/>
        </authorList>
    </citation>
    <scope>NUCLEOTIDE SEQUENCE [LARGE SCALE GENOMIC DNA]</scope>
    <source>
        <strain evidence="1 4">COR2-253-APC-1A</strain>
    </source>
</reference>
<dbReference type="GeneID" id="78297316"/>
<gene>
    <name evidence="2" type="ORF">C8D82_1603</name>
    <name evidence="1" type="ORF">HF882_12275</name>
</gene>
<evidence type="ECO:0000313" key="3">
    <source>
        <dbReference type="Proteomes" id="UP000245959"/>
    </source>
</evidence>
<accession>A0A2U1AAJ6</accession>
<reference evidence="2 3" key="1">
    <citation type="submission" date="2018-04" db="EMBL/GenBank/DDBJ databases">
        <title>Genomic Encyclopedia of Type Strains, Phase IV (KMG-IV): sequencing the most valuable type-strain genomes for metagenomic binning, comparative biology and taxonomic classification.</title>
        <authorList>
            <person name="Goeker M."/>
        </authorList>
    </citation>
    <scope>NUCLEOTIDE SEQUENCE [LARGE SCALE GENOMIC DNA]</scope>
    <source>
        <strain evidence="2 3">DSM 14823</strain>
    </source>
</reference>
<proteinExistence type="predicted"/>